<gene>
    <name evidence="4" type="ORF">CHS0354_021760</name>
</gene>
<feature type="domain" description="Chitin-binding type-2" evidence="3">
    <location>
        <begin position="33"/>
        <end position="91"/>
    </location>
</feature>
<keyword evidence="2" id="KW-0812">Transmembrane</keyword>
<comment type="caution">
    <text evidence="4">The sequence shown here is derived from an EMBL/GenBank/DDBJ whole genome shotgun (WGS) entry which is preliminary data.</text>
</comment>
<feature type="region of interest" description="Disordered" evidence="1">
    <location>
        <begin position="211"/>
        <end position="243"/>
    </location>
</feature>
<protein>
    <recommendedName>
        <fullName evidence="3">Chitin-binding type-2 domain-containing protein</fullName>
    </recommendedName>
</protein>
<evidence type="ECO:0000313" key="4">
    <source>
        <dbReference type="EMBL" id="KAK3612073.1"/>
    </source>
</evidence>
<feature type="compositionally biased region" description="Polar residues" evidence="1">
    <location>
        <begin position="228"/>
        <end position="239"/>
    </location>
</feature>
<dbReference type="Pfam" id="PF01607">
    <property type="entry name" value="CBM_14"/>
    <property type="match status" value="1"/>
</dbReference>
<dbReference type="InterPro" id="IPR002557">
    <property type="entry name" value="Chitin-bd_dom"/>
</dbReference>
<accession>A0AAE0WE90</accession>
<dbReference type="Proteomes" id="UP001195483">
    <property type="component" value="Unassembled WGS sequence"/>
</dbReference>
<dbReference type="InterPro" id="IPR036508">
    <property type="entry name" value="Chitin-bd_dom_sf"/>
</dbReference>
<reference evidence="4" key="1">
    <citation type="journal article" date="2021" name="Genome Biol. Evol.">
        <title>A High-Quality Reference Genome for a Parasitic Bivalve with Doubly Uniparental Inheritance (Bivalvia: Unionida).</title>
        <authorList>
            <person name="Smith C.H."/>
        </authorList>
    </citation>
    <scope>NUCLEOTIDE SEQUENCE</scope>
    <source>
        <strain evidence="4">CHS0354</strain>
    </source>
</reference>
<reference evidence="4" key="2">
    <citation type="journal article" date="2021" name="Genome Biol. Evol.">
        <title>Developing a high-quality reference genome for a parasitic bivalve with doubly uniparental inheritance (Bivalvia: Unionida).</title>
        <authorList>
            <person name="Smith C.H."/>
        </authorList>
    </citation>
    <scope>NUCLEOTIDE SEQUENCE</scope>
    <source>
        <strain evidence="4">CHS0354</strain>
        <tissue evidence="4">Mantle</tissue>
    </source>
</reference>
<evidence type="ECO:0000256" key="1">
    <source>
        <dbReference type="SAM" id="MobiDB-lite"/>
    </source>
</evidence>
<keyword evidence="2" id="KW-0472">Membrane</keyword>
<evidence type="ECO:0000259" key="3">
    <source>
        <dbReference type="PROSITE" id="PS50940"/>
    </source>
</evidence>
<dbReference type="CDD" id="cd12087">
    <property type="entry name" value="TM_EGFR-like"/>
    <property type="match status" value="1"/>
</dbReference>
<organism evidence="4 5">
    <name type="scientific">Potamilus streckersoni</name>
    <dbReference type="NCBI Taxonomy" id="2493646"/>
    <lineage>
        <taxon>Eukaryota</taxon>
        <taxon>Metazoa</taxon>
        <taxon>Spiralia</taxon>
        <taxon>Lophotrochozoa</taxon>
        <taxon>Mollusca</taxon>
        <taxon>Bivalvia</taxon>
        <taxon>Autobranchia</taxon>
        <taxon>Heteroconchia</taxon>
        <taxon>Palaeoheterodonta</taxon>
        <taxon>Unionida</taxon>
        <taxon>Unionoidea</taxon>
        <taxon>Unionidae</taxon>
        <taxon>Ambleminae</taxon>
        <taxon>Lampsilini</taxon>
        <taxon>Potamilus</taxon>
    </lineage>
</organism>
<dbReference type="Gene3D" id="2.170.140.10">
    <property type="entry name" value="Chitin binding domain"/>
    <property type="match status" value="1"/>
</dbReference>
<feature type="transmembrane region" description="Helical" evidence="2">
    <location>
        <begin position="143"/>
        <end position="166"/>
    </location>
</feature>
<dbReference type="AlphaFoldDB" id="A0AAE0WE90"/>
<keyword evidence="5" id="KW-1185">Reference proteome</keyword>
<evidence type="ECO:0000313" key="5">
    <source>
        <dbReference type="Proteomes" id="UP001195483"/>
    </source>
</evidence>
<reference evidence="4" key="3">
    <citation type="submission" date="2023-05" db="EMBL/GenBank/DDBJ databases">
        <authorList>
            <person name="Smith C.H."/>
        </authorList>
    </citation>
    <scope>NUCLEOTIDE SEQUENCE</scope>
    <source>
        <strain evidence="4">CHS0354</strain>
        <tissue evidence="4">Mantle</tissue>
    </source>
</reference>
<dbReference type="PROSITE" id="PS50940">
    <property type="entry name" value="CHIT_BIND_II"/>
    <property type="match status" value="1"/>
</dbReference>
<dbReference type="EMBL" id="JAEAOA010001325">
    <property type="protein sequence ID" value="KAK3612073.1"/>
    <property type="molecule type" value="Genomic_DNA"/>
</dbReference>
<proteinExistence type="predicted"/>
<dbReference type="SMART" id="SM00494">
    <property type="entry name" value="ChtBD2"/>
    <property type="match status" value="1"/>
</dbReference>
<dbReference type="SUPFAM" id="SSF57625">
    <property type="entry name" value="Invertebrate chitin-binding proteins"/>
    <property type="match status" value="1"/>
</dbReference>
<keyword evidence="2" id="KW-1133">Transmembrane helix</keyword>
<name>A0AAE0WE90_9BIVA</name>
<sequence>MTDPLYFTAQRIRISLSIYLHTSNAGTCVPVNKGNCSGNYVDPCDCRKYYQCNNNQYTLIPQNCSESLAFDDRFGNCDFINNVLFNKRCNFTAPWTRCRVDEQRVQELQLFCTNISNTLNMTSTTQRAAVQIQTSKNEDNTGLIVGLVIALIILMILAVAFGVFWLHRRRKQRAREGKSNLPQMENPQYFAKADDDYQQINDLMHDPTYNAGSTMRPSLPARPDDRTANGTLQTENTHGNDFVYDNSAFRDETAKAQTLECATENIGNPGSYMTLENVNNIAQGYDQIGAIGNVTYSSENTMIGEAYVNTLNIANEEGLTQSMKEGV</sequence>
<dbReference type="GO" id="GO:0005576">
    <property type="term" value="C:extracellular region"/>
    <property type="evidence" value="ECO:0007669"/>
    <property type="project" value="InterPro"/>
</dbReference>
<evidence type="ECO:0000256" key="2">
    <source>
        <dbReference type="SAM" id="Phobius"/>
    </source>
</evidence>
<dbReference type="GO" id="GO:0008061">
    <property type="term" value="F:chitin binding"/>
    <property type="evidence" value="ECO:0007669"/>
    <property type="project" value="InterPro"/>
</dbReference>